<evidence type="ECO:0000313" key="2">
    <source>
        <dbReference type="Proteomes" id="UP000249661"/>
    </source>
</evidence>
<gene>
    <name evidence="1" type="ORF">BO66DRAFT_401751</name>
</gene>
<sequence>MTPYHEGFELTAQEHRPLSDYGTTTLRLRVAQELQVGIGLAAQVMVVQEIRDKSHGPHGHEEASHASEGQLGPRMVAKLFDAKYLDPYDHPPSYANRQYVRETSAYAYLIRHGLGKHIPKFYGSWSTMIADTQGRQRSVRLVLTEYIEGMDMAHLRPADFSTEERKDLIRQVVEADTRFYALDLSHGDLFPRNVIVTETRRVVIVDFGLAAIGRSACDIYDFEDTDDLLDGRYISPIVRWWRTDHANDEWALSGWITWSRNQWLADTWTSDIPGITPAMLKWLPYSERQKPFFYFLFHGCDRTAPNWYVAYKDQTPF</sequence>
<organism evidence="1 2">
    <name type="scientific">Aspergillus aculeatinus CBS 121060</name>
    <dbReference type="NCBI Taxonomy" id="1448322"/>
    <lineage>
        <taxon>Eukaryota</taxon>
        <taxon>Fungi</taxon>
        <taxon>Dikarya</taxon>
        <taxon>Ascomycota</taxon>
        <taxon>Pezizomycotina</taxon>
        <taxon>Eurotiomycetes</taxon>
        <taxon>Eurotiomycetidae</taxon>
        <taxon>Eurotiales</taxon>
        <taxon>Aspergillaceae</taxon>
        <taxon>Aspergillus</taxon>
        <taxon>Aspergillus subgen. Circumdati</taxon>
    </lineage>
</organism>
<reference evidence="1" key="1">
    <citation type="submission" date="2018-02" db="EMBL/GenBank/DDBJ databases">
        <title>The genomes of Aspergillus section Nigri reveals drivers in fungal speciation.</title>
        <authorList>
            <consortium name="DOE Joint Genome Institute"/>
            <person name="Vesth T.C."/>
            <person name="Nybo J."/>
            <person name="Theobald S."/>
            <person name="Brandl J."/>
            <person name="Frisvad J.C."/>
            <person name="Nielsen K.F."/>
            <person name="Lyhne E.K."/>
            <person name="Kogle M.E."/>
            <person name="Kuo A."/>
            <person name="Riley R."/>
            <person name="Clum A."/>
            <person name="Nolan M."/>
            <person name="Lipzen A."/>
            <person name="Salamov A."/>
            <person name="Henrissat B."/>
            <person name="Wiebenga A."/>
            <person name="De vries R.P."/>
            <person name="Grigoriev I.V."/>
            <person name="Mortensen U.H."/>
            <person name="Andersen M.R."/>
            <person name="Baker S.E."/>
        </authorList>
    </citation>
    <scope>NUCLEOTIDE SEQUENCE</scope>
    <source>
        <strain evidence="1">CBS 121060</strain>
    </source>
</reference>
<accession>A0ACD1H9H3</accession>
<dbReference type="Proteomes" id="UP000249661">
    <property type="component" value="Unassembled WGS sequence"/>
</dbReference>
<proteinExistence type="predicted"/>
<protein>
    <submittedName>
        <fullName evidence="1">Uncharacterized protein</fullName>
    </submittedName>
</protein>
<evidence type="ECO:0000313" key="1">
    <source>
        <dbReference type="EMBL" id="RAH70072.1"/>
    </source>
</evidence>
<name>A0ACD1H9H3_9EURO</name>
<keyword evidence="2" id="KW-1185">Reference proteome</keyword>
<dbReference type="EMBL" id="KZ824957">
    <property type="protein sequence ID" value="RAH70072.1"/>
    <property type="molecule type" value="Genomic_DNA"/>
</dbReference>